<dbReference type="Proteomes" id="UP000680866">
    <property type="component" value="Chromosome"/>
</dbReference>
<accession>A0A810MV58</accession>
<dbReference type="AlphaFoldDB" id="A0A810MV58"/>
<evidence type="ECO:0000313" key="2">
    <source>
        <dbReference type="Proteomes" id="UP000680866"/>
    </source>
</evidence>
<protein>
    <submittedName>
        <fullName evidence="1">Uncharacterized protein</fullName>
    </submittedName>
</protein>
<dbReference type="EMBL" id="AP023359">
    <property type="protein sequence ID" value="BCJ65076.1"/>
    <property type="molecule type" value="Genomic_DNA"/>
</dbReference>
<sequence>MKRQLAVPMPAKFPCPPWCVGGCEAWDEGNGERYHGSAFSSVHVKEPDYPRTKVTVSNVREDDDQMGATQIHILIDGIGDMDWNIGPDAARKLAALLGRAADNADPMPAGTETVPACDVRLGEHILTPDGWQVVRDLLMVTDTDTAAFYTDERTDEISSGWRFDLAEPVRVRRAVTR</sequence>
<proteinExistence type="predicted"/>
<gene>
    <name evidence="1" type="ORF">Prubr_20970</name>
</gene>
<dbReference type="Pfam" id="PF21848">
    <property type="entry name" value="DUF6907"/>
    <property type="match status" value="1"/>
</dbReference>
<evidence type="ECO:0000313" key="1">
    <source>
        <dbReference type="EMBL" id="BCJ65076.1"/>
    </source>
</evidence>
<dbReference type="InterPro" id="IPR054202">
    <property type="entry name" value="DUF6907"/>
</dbReference>
<organism evidence="1 2">
    <name type="scientific">Polymorphospora rubra</name>
    <dbReference type="NCBI Taxonomy" id="338584"/>
    <lineage>
        <taxon>Bacteria</taxon>
        <taxon>Bacillati</taxon>
        <taxon>Actinomycetota</taxon>
        <taxon>Actinomycetes</taxon>
        <taxon>Micromonosporales</taxon>
        <taxon>Micromonosporaceae</taxon>
        <taxon>Polymorphospora</taxon>
    </lineage>
</organism>
<dbReference type="RefSeq" id="WP_212824294.1">
    <property type="nucleotide sequence ID" value="NZ_AP023359.1"/>
</dbReference>
<name>A0A810MV58_9ACTN</name>
<reference evidence="1" key="1">
    <citation type="submission" date="2020-08" db="EMBL/GenBank/DDBJ databases">
        <title>Whole genome shotgun sequence of Polymorphospora rubra NBRC 101157.</title>
        <authorList>
            <person name="Komaki H."/>
            <person name="Tamura T."/>
        </authorList>
    </citation>
    <scope>NUCLEOTIDE SEQUENCE</scope>
    <source>
        <strain evidence="1">NBRC 101157</strain>
    </source>
</reference>
<keyword evidence="2" id="KW-1185">Reference proteome</keyword>
<dbReference type="KEGG" id="pry:Prubr_20970"/>